<keyword evidence="3" id="KW-1185">Reference proteome</keyword>
<evidence type="ECO:0008006" key="4">
    <source>
        <dbReference type="Google" id="ProtNLM"/>
    </source>
</evidence>
<dbReference type="InterPro" id="IPR027417">
    <property type="entry name" value="P-loop_NTPase"/>
</dbReference>
<dbReference type="EMBL" id="AGNL01017498">
    <property type="protein sequence ID" value="EJK64233.1"/>
    <property type="molecule type" value="Genomic_DNA"/>
</dbReference>
<gene>
    <name evidence="2" type="ORF">THAOC_15053</name>
</gene>
<dbReference type="eggNOG" id="ENOG502QZ54">
    <property type="taxonomic scope" value="Eukaryota"/>
</dbReference>
<evidence type="ECO:0000256" key="1">
    <source>
        <dbReference type="SAM" id="MobiDB-lite"/>
    </source>
</evidence>
<protein>
    <recommendedName>
        <fullName evidence="4">Sulfotransferase domain-containing protein</fullName>
    </recommendedName>
</protein>
<sequence length="880" mass="100333">MPGSWWRAKAFAVLFALHAAIVSINYCAVTVSRKHNNGRKSATEHRRRLSPFDRDPKTVEQASRPQSFVSHDGPLLVDKVRCTPSRRNLPDGWCFDDEQMPRYFGVRGLESDGTLAYHTHAGYNRCLANKNILFIGDSRVRYQYMHLASYLKSGGTFMRCSDTSPVSDEECYLIHEKMYSHRLGSDGWKEWYQNTTEMLNEEGLQTSICDCDRPLDSFPSFTHENRFTTTRTPYGDINLIYLQSYQDLIRIHRGFPPFGGGPGFTESPCVPGYCESLDDAYVGNLTSTLDTLIPLLGVTHAFVNLGWEHLYPFPSQSELSCDLLDVQTRHPGVTINLISHPPQRKRRNTKPPAYDSLKCGVDVLDRTSPTYKVPKRWYWDENHVLGVLNREYNQLLVNKVCPDMMLLPDVVSRRALSLFDPKTVQPRQVERNDILNAPTEQEFPYPLTCNRNDLREFLFSKNLENVLGEKSFRLSLVYHVGDEYAQKIAVKKSGGKPWEATAMNLIHQRCQEDTSPKTSIVFYFHNKGCSRWKADWRDNTKESFTYGRFASLDTRLLLGDSTVCGPNFRQGNNKTIPNHYSGNFWAARCEHVQNLKPLTSRKYTAGELWIGTYAGKQAKLTLHSKKLYRELILPSEYTGSAMDDQPAVTRLEFVHITKTGGTSIEYAAAQHGVAWGHCKFSRARGCAVLTSSGDEAKVTNLWKCSLRTKIWHCPPSMLRTQSSSNRGNFYEGSRTFAVVRNPYERIISEYYWANRNQLNIEGAEDLSSGPYRLNRWVQKHLGMVKKQGVCFAGHCIPTHVFTHDSNGVQVIDHLLDFNNLEEDFRDLMATYNLNIELGPREMVTSGTKLGVGSLTAETIALINQWAALDFQYFGYDMIQL</sequence>
<organism evidence="2 3">
    <name type="scientific">Thalassiosira oceanica</name>
    <name type="common">Marine diatom</name>
    <dbReference type="NCBI Taxonomy" id="159749"/>
    <lineage>
        <taxon>Eukaryota</taxon>
        <taxon>Sar</taxon>
        <taxon>Stramenopiles</taxon>
        <taxon>Ochrophyta</taxon>
        <taxon>Bacillariophyta</taxon>
        <taxon>Coscinodiscophyceae</taxon>
        <taxon>Thalassiosirophycidae</taxon>
        <taxon>Thalassiosirales</taxon>
        <taxon>Thalassiosiraceae</taxon>
        <taxon>Thalassiosira</taxon>
    </lineage>
</organism>
<accession>K0SDU0</accession>
<dbReference type="AlphaFoldDB" id="K0SDU0"/>
<comment type="caution">
    <text evidence="2">The sequence shown here is derived from an EMBL/GenBank/DDBJ whole genome shotgun (WGS) entry which is preliminary data.</text>
</comment>
<proteinExistence type="predicted"/>
<dbReference type="OrthoDB" id="416042at2759"/>
<name>K0SDU0_THAOC</name>
<dbReference type="Proteomes" id="UP000266841">
    <property type="component" value="Unassembled WGS sequence"/>
</dbReference>
<reference evidence="2 3" key="1">
    <citation type="journal article" date="2012" name="Genome Biol.">
        <title>Genome and low-iron response of an oceanic diatom adapted to chronic iron limitation.</title>
        <authorList>
            <person name="Lommer M."/>
            <person name="Specht M."/>
            <person name="Roy A.S."/>
            <person name="Kraemer L."/>
            <person name="Andreson R."/>
            <person name="Gutowska M.A."/>
            <person name="Wolf J."/>
            <person name="Bergner S.V."/>
            <person name="Schilhabel M.B."/>
            <person name="Klostermeier U.C."/>
            <person name="Beiko R.G."/>
            <person name="Rosenstiel P."/>
            <person name="Hippler M."/>
            <person name="Laroche J."/>
        </authorList>
    </citation>
    <scope>NUCLEOTIDE SEQUENCE [LARGE SCALE GENOMIC DNA]</scope>
    <source>
        <strain evidence="2 3">CCMP1005</strain>
    </source>
</reference>
<evidence type="ECO:0000313" key="3">
    <source>
        <dbReference type="Proteomes" id="UP000266841"/>
    </source>
</evidence>
<evidence type="ECO:0000313" key="2">
    <source>
        <dbReference type="EMBL" id="EJK64233.1"/>
    </source>
</evidence>
<feature type="region of interest" description="Disordered" evidence="1">
    <location>
        <begin position="37"/>
        <end position="64"/>
    </location>
</feature>
<dbReference type="Gene3D" id="3.40.50.300">
    <property type="entry name" value="P-loop containing nucleotide triphosphate hydrolases"/>
    <property type="match status" value="1"/>
</dbReference>